<evidence type="ECO:0000313" key="3">
    <source>
        <dbReference type="Proteomes" id="UP000018144"/>
    </source>
</evidence>
<proteinExistence type="predicted"/>
<sequence>MLSPASAIRKLARREIQGLATAPRGYNRDLMALAIRRFPFSLRPQPQPKLELGVFLKTGVDHKVMVWIAGGLANGVSPVHSGMFEDLDDLGHYADPGNNTNQGPFTGKNRSYEYDR</sequence>
<evidence type="ECO:0000256" key="1">
    <source>
        <dbReference type="SAM" id="MobiDB-lite"/>
    </source>
</evidence>
<evidence type="ECO:0000313" key="2">
    <source>
        <dbReference type="EMBL" id="CCX34396.1"/>
    </source>
</evidence>
<name>U4LQF6_PYROM</name>
<keyword evidence="3" id="KW-1185">Reference proteome</keyword>
<gene>
    <name evidence="2" type="ORF">PCON_03608</name>
</gene>
<dbReference type="EMBL" id="HF936526">
    <property type="protein sequence ID" value="CCX34396.1"/>
    <property type="molecule type" value="Genomic_DNA"/>
</dbReference>
<reference evidence="2 3" key="1">
    <citation type="journal article" date="2013" name="PLoS Genet.">
        <title>The genome and development-dependent transcriptomes of Pyronema confluens: a window into fungal evolution.</title>
        <authorList>
            <person name="Traeger S."/>
            <person name="Altegoer F."/>
            <person name="Freitag M."/>
            <person name="Gabaldon T."/>
            <person name="Kempken F."/>
            <person name="Kumar A."/>
            <person name="Marcet-Houben M."/>
            <person name="Poggeler S."/>
            <person name="Stajich J.E."/>
            <person name="Nowrousian M."/>
        </authorList>
    </citation>
    <scope>NUCLEOTIDE SEQUENCE [LARGE SCALE GENOMIC DNA]</scope>
    <source>
        <strain evidence="3">CBS 100304</strain>
        <tissue evidence="2">Vegetative mycelium</tissue>
    </source>
</reference>
<organism evidence="2 3">
    <name type="scientific">Pyronema omphalodes (strain CBS 100304)</name>
    <name type="common">Pyronema confluens</name>
    <dbReference type="NCBI Taxonomy" id="1076935"/>
    <lineage>
        <taxon>Eukaryota</taxon>
        <taxon>Fungi</taxon>
        <taxon>Dikarya</taxon>
        <taxon>Ascomycota</taxon>
        <taxon>Pezizomycotina</taxon>
        <taxon>Pezizomycetes</taxon>
        <taxon>Pezizales</taxon>
        <taxon>Pyronemataceae</taxon>
        <taxon>Pyronema</taxon>
    </lineage>
</organism>
<feature type="region of interest" description="Disordered" evidence="1">
    <location>
        <begin position="90"/>
        <end position="116"/>
    </location>
</feature>
<protein>
    <submittedName>
        <fullName evidence="2">Uncharacterized protein</fullName>
    </submittedName>
</protein>
<accession>U4LQF6</accession>
<dbReference type="Proteomes" id="UP000018144">
    <property type="component" value="Unassembled WGS sequence"/>
</dbReference>
<dbReference type="AlphaFoldDB" id="U4LQF6"/>